<protein>
    <recommendedName>
        <fullName evidence="7">EamA domain-containing protein</fullName>
    </recommendedName>
</protein>
<dbReference type="PANTHER" id="PTHR32322:SF9">
    <property type="entry name" value="AMINO-ACID METABOLITE EFFLUX PUMP-RELATED"/>
    <property type="match status" value="1"/>
</dbReference>
<feature type="transmembrane region" description="Helical" evidence="6">
    <location>
        <begin position="133"/>
        <end position="154"/>
    </location>
</feature>
<dbReference type="Proteomes" id="UP000242972">
    <property type="component" value="Unassembled WGS sequence"/>
</dbReference>
<dbReference type="SUPFAM" id="SSF103481">
    <property type="entry name" value="Multidrug resistance efflux transporter EmrE"/>
    <property type="match status" value="1"/>
</dbReference>
<evidence type="ECO:0000256" key="4">
    <source>
        <dbReference type="ARBA" id="ARBA00022989"/>
    </source>
</evidence>
<evidence type="ECO:0000259" key="7">
    <source>
        <dbReference type="Pfam" id="PF00892"/>
    </source>
</evidence>
<evidence type="ECO:0000256" key="3">
    <source>
        <dbReference type="ARBA" id="ARBA00022692"/>
    </source>
</evidence>
<evidence type="ECO:0000256" key="5">
    <source>
        <dbReference type="ARBA" id="ARBA00023136"/>
    </source>
</evidence>
<comment type="similarity">
    <text evidence="2">Belongs to the EamA transporter family.</text>
</comment>
<evidence type="ECO:0000256" key="1">
    <source>
        <dbReference type="ARBA" id="ARBA00004141"/>
    </source>
</evidence>
<name>A0A2T2XCZ5_9FIRM</name>
<dbReference type="GO" id="GO:0016020">
    <property type="term" value="C:membrane"/>
    <property type="evidence" value="ECO:0007669"/>
    <property type="project" value="UniProtKB-SubCell"/>
</dbReference>
<dbReference type="InterPro" id="IPR000620">
    <property type="entry name" value="EamA_dom"/>
</dbReference>
<dbReference type="EMBL" id="PXYW01000044">
    <property type="protein sequence ID" value="PSR32327.1"/>
    <property type="molecule type" value="Genomic_DNA"/>
</dbReference>
<comment type="caution">
    <text evidence="8">The sequence shown here is derived from an EMBL/GenBank/DDBJ whole genome shotgun (WGS) entry which is preliminary data.</text>
</comment>
<feature type="domain" description="EamA" evidence="7">
    <location>
        <begin position="43"/>
        <end position="122"/>
    </location>
</feature>
<gene>
    <name evidence="8" type="ORF">C7B46_14645</name>
</gene>
<dbReference type="PANTHER" id="PTHR32322">
    <property type="entry name" value="INNER MEMBRANE TRANSPORTER"/>
    <property type="match status" value="1"/>
</dbReference>
<comment type="subcellular location">
    <subcellularLocation>
        <location evidence="1">Membrane</location>
        <topology evidence="1">Multi-pass membrane protein</topology>
    </subcellularLocation>
</comment>
<evidence type="ECO:0000313" key="9">
    <source>
        <dbReference type="Proteomes" id="UP000242972"/>
    </source>
</evidence>
<evidence type="ECO:0000256" key="2">
    <source>
        <dbReference type="ARBA" id="ARBA00007362"/>
    </source>
</evidence>
<dbReference type="AlphaFoldDB" id="A0A2T2XCZ5"/>
<feature type="transmembrane region" description="Helical" evidence="6">
    <location>
        <begin position="77"/>
        <end position="96"/>
    </location>
</feature>
<accession>A0A2T2XCZ5</accession>
<organism evidence="8 9">
    <name type="scientific">Sulfobacillus benefaciens</name>
    <dbReference type="NCBI Taxonomy" id="453960"/>
    <lineage>
        <taxon>Bacteria</taxon>
        <taxon>Bacillati</taxon>
        <taxon>Bacillota</taxon>
        <taxon>Clostridia</taxon>
        <taxon>Eubacteriales</taxon>
        <taxon>Clostridiales Family XVII. Incertae Sedis</taxon>
        <taxon>Sulfobacillus</taxon>
    </lineage>
</organism>
<dbReference type="InterPro" id="IPR050638">
    <property type="entry name" value="AA-Vitamin_Transporters"/>
</dbReference>
<dbReference type="Gene3D" id="1.10.3730.20">
    <property type="match status" value="1"/>
</dbReference>
<keyword evidence="5 6" id="KW-0472">Membrane</keyword>
<feature type="transmembrane region" description="Helical" evidence="6">
    <location>
        <begin position="108"/>
        <end position="127"/>
    </location>
</feature>
<feature type="transmembrane region" description="Helical" evidence="6">
    <location>
        <begin position="52"/>
        <end position="71"/>
    </location>
</feature>
<keyword evidence="3 6" id="KW-0812">Transmembrane</keyword>
<dbReference type="InterPro" id="IPR037185">
    <property type="entry name" value="EmrE-like"/>
</dbReference>
<dbReference type="Pfam" id="PF00892">
    <property type="entry name" value="EamA"/>
    <property type="match status" value="1"/>
</dbReference>
<keyword evidence="4 6" id="KW-1133">Transmembrane helix</keyword>
<proteinExistence type="inferred from homology"/>
<evidence type="ECO:0000313" key="8">
    <source>
        <dbReference type="EMBL" id="PSR32327.1"/>
    </source>
</evidence>
<evidence type="ECO:0000256" key="6">
    <source>
        <dbReference type="SAM" id="Phobius"/>
    </source>
</evidence>
<sequence length="174" mass="18980">MTVCRRLRSDFHSTGIFSPRTHHIDQVTGRFSAIKFEPAEKSQPSALYQWKAYLLLGAFNAAIPFCLIAAAELSLDPSWAAILNAMTPLFTALVAYRWIHDPLTPRKLGGLVLGIVGVAVLVGWNAHQITQHMFLTVGLSLTAALFYGISGVFASQRFRGETPLTLAIGQQLAA</sequence>
<reference evidence="8 9" key="1">
    <citation type="journal article" date="2014" name="BMC Genomics">
        <title>Comparison of environmental and isolate Sulfobacillus genomes reveals diverse carbon, sulfur, nitrogen, and hydrogen metabolisms.</title>
        <authorList>
            <person name="Justice N.B."/>
            <person name="Norman A."/>
            <person name="Brown C.T."/>
            <person name="Singh A."/>
            <person name="Thomas B.C."/>
            <person name="Banfield J.F."/>
        </authorList>
    </citation>
    <scope>NUCLEOTIDE SEQUENCE [LARGE SCALE GENOMIC DNA]</scope>
    <source>
        <strain evidence="8">AMDSBA4</strain>
    </source>
</reference>